<dbReference type="GO" id="GO:0031966">
    <property type="term" value="C:mitochondrial membrane"/>
    <property type="evidence" value="ECO:0007669"/>
    <property type="project" value="UniProtKB-SubCell"/>
</dbReference>
<keyword evidence="8 13" id="KW-1133">Transmembrane helix</keyword>
<proteinExistence type="inferred from homology"/>
<evidence type="ECO:0000256" key="4">
    <source>
        <dbReference type="ARBA" id="ARBA00021007"/>
    </source>
</evidence>
<reference evidence="14" key="1">
    <citation type="journal article" date="2020" name="Mitochondrial DNA Part B Resour">
        <title>Complete mitogenomes of the chlorophycean green algae Bulbochaete rectangularis var. hiloensis (Oedogoniales) and Stigeoclonium helveticum (Chaetophorales) provide insight into the sequence of events that led to the acquisition of a reduced-derived pattern of evolution in the Chlamydomonadales and Sphaeropleales.</title>
        <authorList>
            <person name="Turmel M."/>
            <person name="Belanger A.-S."/>
            <person name="Otis C."/>
            <person name="Lemieux C."/>
        </authorList>
    </citation>
    <scope>NUCLEOTIDE SEQUENCE</scope>
</reference>
<evidence type="ECO:0000256" key="6">
    <source>
        <dbReference type="ARBA" id="ARBA00022692"/>
    </source>
</evidence>
<dbReference type="GO" id="GO:0008137">
    <property type="term" value="F:NADH dehydrogenase (ubiquinone) activity"/>
    <property type="evidence" value="ECO:0007669"/>
    <property type="project" value="UniProtKB-UniRule"/>
</dbReference>
<geneLocation type="mitochondrion" evidence="14"/>
<name>A0A6M4SP29_9CHLO</name>
<keyword evidence="7 13" id="KW-1278">Translocase</keyword>
<evidence type="ECO:0000256" key="7">
    <source>
        <dbReference type="ARBA" id="ARBA00022967"/>
    </source>
</evidence>
<feature type="transmembrane region" description="Helical" evidence="13">
    <location>
        <begin position="57"/>
        <end position="79"/>
    </location>
</feature>
<keyword evidence="13" id="KW-0249">Electron transport</keyword>
<dbReference type="PANTHER" id="PTHR11058">
    <property type="entry name" value="NADH-UBIQUINONE OXIDOREDUCTASE CHAIN 3"/>
    <property type="match status" value="1"/>
</dbReference>
<dbReference type="InterPro" id="IPR023043">
    <property type="entry name" value="NAD(P)H_OxRDtase_bac/plastid"/>
</dbReference>
<keyword evidence="6 13" id="KW-0812">Transmembrane</keyword>
<evidence type="ECO:0000256" key="9">
    <source>
        <dbReference type="ARBA" id="ARBA00023027"/>
    </source>
</evidence>
<dbReference type="InterPro" id="IPR000440">
    <property type="entry name" value="NADH_UbQ/plastoQ_OxRdtase_su3"/>
</dbReference>
<comment type="function">
    <text evidence="1">Core subunit of the mitochondrial membrane respiratory chain NADH dehydrogenase (Complex I) that is believed to belong to the minimal assembly required for catalysis. Complex I functions in the transfer of electrons from NADH to the respiratory chain. The immediate electron acceptor for the enzyme is believed to be ubiquinone.</text>
</comment>
<comment type="function">
    <text evidence="13">Core subunit of the mitochondrial membrane respiratory chain NADH dehydrogenase (Complex I) which catalyzes electron transfer from NADH through the respiratory chain, using ubiquinone as an electron acceptor. Essential for the catalytic activity of complex I.</text>
</comment>
<dbReference type="InterPro" id="IPR038430">
    <property type="entry name" value="NDAH_ubi_oxred_su3_sf"/>
</dbReference>
<evidence type="ECO:0000256" key="5">
    <source>
        <dbReference type="ARBA" id="ARBA00022448"/>
    </source>
</evidence>
<keyword evidence="10 13" id="KW-0830">Ubiquinone</keyword>
<comment type="subcellular location">
    <subcellularLocation>
        <location evidence="2 13">Mitochondrion membrane</location>
        <topology evidence="2 13">Multi-pass membrane protein</topology>
    </subcellularLocation>
</comment>
<comment type="similarity">
    <text evidence="3 13">Belongs to the complex I subunit 3 family.</text>
</comment>
<organism evidence="14">
    <name type="scientific">Bulbochaete rectangularis var. hiloensis</name>
    <dbReference type="NCBI Taxonomy" id="55990"/>
    <lineage>
        <taxon>Eukaryota</taxon>
        <taxon>Viridiplantae</taxon>
        <taxon>Chlorophyta</taxon>
        <taxon>core chlorophytes</taxon>
        <taxon>Chlorophyceae</taxon>
        <taxon>OCC clade</taxon>
        <taxon>Oedogoniales</taxon>
        <taxon>Oedogoniaceae</taxon>
        <taxon>Bulbochaete</taxon>
    </lineage>
</organism>
<keyword evidence="13" id="KW-0679">Respiratory chain</keyword>
<gene>
    <name evidence="14" type="primary">nad3</name>
</gene>
<keyword evidence="11 13" id="KW-0472">Membrane</keyword>
<evidence type="ECO:0000256" key="3">
    <source>
        <dbReference type="ARBA" id="ARBA00008472"/>
    </source>
</evidence>
<sequence>MTEYLSVFIYLVLSILISFIIVILNWIVSPRRIDIEKASAYECGFDPFGEARSPFEVSFYLVAILFIIFDIEVAYLFPWAVGLTIVGWTGFWTMFFFLWILIVGFYYEWKKGALDWN</sequence>
<evidence type="ECO:0000256" key="1">
    <source>
        <dbReference type="ARBA" id="ARBA00003257"/>
    </source>
</evidence>
<evidence type="ECO:0000256" key="12">
    <source>
        <dbReference type="ARBA" id="ARBA00049551"/>
    </source>
</evidence>
<evidence type="ECO:0000256" key="8">
    <source>
        <dbReference type="ARBA" id="ARBA00022989"/>
    </source>
</evidence>
<evidence type="ECO:0000256" key="10">
    <source>
        <dbReference type="ARBA" id="ARBA00023075"/>
    </source>
</evidence>
<keyword evidence="5 13" id="KW-0813">Transport</keyword>
<feature type="transmembrane region" description="Helical" evidence="13">
    <location>
        <begin position="6"/>
        <end position="28"/>
    </location>
</feature>
<dbReference type="FunFam" id="1.20.58.1610:FF:000004">
    <property type="entry name" value="NADH-quinone oxidoreductase subunit A"/>
    <property type="match status" value="1"/>
</dbReference>
<dbReference type="HAMAP" id="MF_01394">
    <property type="entry name" value="NDH1_NuoA"/>
    <property type="match status" value="1"/>
</dbReference>
<keyword evidence="9 13" id="KW-0520">NAD</keyword>
<feature type="transmembrane region" description="Helical" evidence="13">
    <location>
        <begin position="85"/>
        <end position="107"/>
    </location>
</feature>
<protein>
    <recommendedName>
        <fullName evidence="4 13">NADH-ubiquinone oxidoreductase chain 3</fullName>
        <ecNumber evidence="13">7.1.1.2</ecNumber>
    </recommendedName>
</protein>
<accession>A0A6M4SP29</accession>
<evidence type="ECO:0000256" key="2">
    <source>
        <dbReference type="ARBA" id="ARBA00004225"/>
    </source>
</evidence>
<dbReference type="GO" id="GO:0030964">
    <property type="term" value="C:NADH dehydrogenase complex"/>
    <property type="evidence" value="ECO:0007669"/>
    <property type="project" value="TreeGrafter"/>
</dbReference>
<dbReference type="PANTHER" id="PTHR11058:SF9">
    <property type="entry name" value="NADH-UBIQUINONE OXIDOREDUCTASE CHAIN 3"/>
    <property type="match status" value="1"/>
</dbReference>
<dbReference type="EC" id="7.1.1.2" evidence="13"/>
<evidence type="ECO:0000256" key="13">
    <source>
        <dbReference type="RuleBase" id="RU003640"/>
    </source>
</evidence>
<dbReference type="AlphaFoldDB" id="A0A6M4SP29"/>
<dbReference type="Gene3D" id="1.20.58.1610">
    <property type="entry name" value="NADH:ubiquinone/plastoquinone oxidoreductase, chain 3"/>
    <property type="match status" value="1"/>
</dbReference>
<keyword evidence="13 14" id="KW-0496">Mitochondrion</keyword>
<comment type="catalytic activity">
    <reaction evidence="12 13">
        <text>a ubiquinone + NADH + 5 H(+)(in) = a ubiquinol + NAD(+) + 4 H(+)(out)</text>
        <dbReference type="Rhea" id="RHEA:29091"/>
        <dbReference type="Rhea" id="RHEA-COMP:9565"/>
        <dbReference type="Rhea" id="RHEA-COMP:9566"/>
        <dbReference type="ChEBI" id="CHEBI:15378"/>
        <dbReference type="ChEBI" id="CHEBI:16389"/>
        <dbReference type="ChEBI" id="CHEBI:17976"/>
        <dbReference type="ChEBI" id="CHEBI:57540"/>
        <dbReference type="ChEBI" id="CHEBI:57945"/>
        <dbReference type="EC" id="7.1.1.2"/>
    </reaction>
</comment>
<dbReference type="EMBL" id="MN810331">
    <property type="protein sequence ID" value="QJS52028.1"/>
    <property type="molecule type" value="Genomic_DNA"/>
</dbReference>
<dbReference type="GO" id="GO:0016651">
    <property type="term" value="F:oxidoreductase activity, acting on NAD(P)H"/>
    <property type="evidence" value="ECO:0007669"/>
    <property type="project" value="InterPro"/>
</dbReference>
<dbReference type="Pfam" id="PF00507">
    <property type="entry name" value="Oxidored_q4"/>
    <property type="match status" value="1"/>
</dbReference>
<evidence type="ECO:0000313" key="14">
    <source>
        <dbReference type="EMBL" id="QJS52028.1"/>
    </source>
</evidence>
<evidence type="ECO:0000256" key="11">
    <source>
        <dbReference type="ARBA" id="ARBA00023136"/>
    </source>
</evidence>